<dbReference type="InterPro" id="IPR052739">
    <property type="entry name" value="FAAH2"/>
</dbReference>
<dbReference type="PANTHER" id="PTHR43372:SF4">
    <property type="entry name" value="FATTY-ACID AMIDE HYDROLASE 2"/>
    <property type="match status" value="1"/>
</dbReference>
<protein>
    <submittedName>
        <fullName evidence="3">Fatty-acid amide hydrolase 2</fullName>
    </submittedName>
</protein>
<dbReference type="InterPro" id="IPR023631">
    <property type="entry name" value="Amidase_dom"/>
</dbReference>
<keyword evidence="3" id="KW-0378">Hydrolase</keyword>
<evidence type="ECO:0000313" key="4">
    <source>
        <dbReference type="Proteomes" id="UP001054837"/>
    </source>
</evidence>
<dbReference type="PIRSF" id="PIRSF001221">
    <property type="entry name" value="Amidase_fungi"/>
    <property type="match status" value="1"/>
</dbReference>
<gene>
    <name evidence="3" type="primary">FAAH2</name>
    <name evidence="3" type="ORF">CDAR_546711</name>
</gene>
<feature type="active site" description="Charge relay system" evidence="1">
    <location>
        <position position="90"/>
    </location>
</feature>
<dbReference type="PANTHER" id="PTHR43372">
    <property type="entry name" value="FATTY-ACID AMIDE HYDROLASE"/>
    <property type="match status" value="1"/>
</dbReference>
<feature type="domain" description="Amidase" evidence="2">
    <location>
        <begin position="28"/>
        <end position="468"/>
    </location>
</feature>
<feature type="active site" description="Charge relay system" evidence="1">
    <location>
        <position position="165"/>
    </location>
</feature>
<dbReference type="Pfam" id="PF01425">
    <property type="entry name" value="Amidase"/>
    <property type="match status" value="1"/>
</dbReference>
<dbReference type="GO" id="GO:0016787">
    <property type="term" value="F:hydrolase activity"/>
    <property type="evidence" value="ECO:0007669"/>
    <property type="project" value="UniProtKB-KW"/>
</dbReference>
<comment type="caution">
    <text evidence="3">The sequence shown here is derived from an EMBL/GenBank/DDBJ whole genome shotgun (WGS) entry which is preliminary data.</text>
</comment>
<organism evidence="3 4">
    <name type="scientific">Caerostris darwini</name>
    <dbReference type="NCBI Taxonomy" id="1538125"/>
    <lineage>
        <taxon>Eukaryota</taxon>
        <taxon>Metazoa</taxon>
        <taxon>Ecdysozoa</taxon>
        <taxon>Arthropoda</taxon>
        <taxon>Chelicerata</taxon>
        <taxon>Arachnida</taxon>
        <taxon>Araneae</taxon>
        <taxon>Araneomorphae</taxon>
        <taxon>Entelegynae</taxon>
        <taxon>Araneoidea</taxon>
        <taxon>Araneidae</taxon>
        <taxon>Caerostris</taxon>
    </lineage>
</organism>
<dbReference type="Proteomes" id="UP001054837">
    <property type="component" value="Unassembled WGS sequence"/>
</dbReference>
<proteinExistence type="predicted"/>
<evidence type="ECO:0000256" key="1">
    <source>
        <dbReference type="PIRSR" id="PIRSR001221-1"/>
    </source>
</evidence>
<dbReference type="Gene3D" id="3.90.1300.10">
    <property type="entry name" value="Amidase signature (AS) domain"/>
    <property type="match status" value="1"/>
</dbReference>
<reference evidence="3 4" key="1">
    <citation type="submission" date="2021-06" db="EMBL/GenBank/DDBJ databases">
        <title>Caerostris darwini draft genome.</title>
        <authorList>
            <person name="Kono N."/>
            <person name="Arakawa K."/>
        </authorList>
    </citation>
    <scope>NUCLEOTIDE SEQUENCE [LARGE SCALE GENOMIC DNA]</scope>
</reference>
<dbReference type="EMBL" id="BPLQ01004894">
    <property type="protein sequence ID" value="GIY11311.1"/>
    <property type="molecule type" value="Genomic_DNA"/>
</dbReference>
<dbReference type="SUPFAM" id="SSF75304">
    <property type="entry name" value="Amidase signature (AS) enzymes"/>
    <property type="match status" value="1"/>
</dbReference>
<dbReference type="AlphaFoldDB" id="A0AAV4QQX8"/>
<accession>A0AAV4QQX8</accession>
<name>A0AAV4QQX8_9ARAC</name>
<dbReference type="GO" id="GO:0012505">
    <property type="term" value="C:endomembrane system"/>
    <property type="evidence" value="ECO:0007669"/>
    <property type="project" value="TreeGrafter"/>
</dbReference>
<evidence type="ECO:0000313" key="3">
    <source>
        <dbReference type="EMBL" id="GIY11311.1"/>
    </source>
</evidence>
<feature type="active site" description="Acyl-ester intermediate" evidence="1">
    <location>
        <position position="189"/>
    </location>
</feature>
<dbReference type="InterPro" id="IPR036928">
    <property type="entry name" value="AS_sf"/>
</dbReference>
<keyword evidence="4" id="KW-1185">Reference proteome</keyword>
<sequence>MACPVAWTCAEFVQLAERIRKKKVSCEEVMKAYIERCKQVNGYINAIVDDRYEAALESAKKFDEILASEAKSEDEIAKDTPLFGVPFTCKEALGIKGLLQTSGMVRSKCHSAIEDADVVAAYKDAGAIAVTVTNVPELCMWWDTANNVFGRTKSPYGVTRSVGGSSGGEAALITSAGALIGIGHDNLSSGRIPASFCGIYAHKPSQGCVSNYGEFPFSEMEADVTDETDIFISTGPMCRYAQDLPLLLHVLSEKHPKLQLNAKVDFRKVKLYYIEQFPGILNSSIPSIKNAIYKAVKHFEQEYNVKAKPVSFPELKDAFSIWQCKLLEYGEPPFTFYLKGGESKRLCLWWELCKYIVGYSEYTLPAIYYGMVQKQTKDHFYYTCLRKCKVLERKFKEILQEEDAILLLPTHPEHPPHYLMTIPLYPSIAYTSIFNILGYPATQIPVGVRKDLPLGIQVVSGKYKDHLTIATAMELDKVFGGWMKPCAIID</sequence>
<evidence type="ECO:0000259" key="2">
    <source>
        <dbReference type="Pfam" id="PF01425"/>
    </source>
</evidence>